<organism evidence="2 3">
    <name type="scientific">Cercopithifilaria johnstoni</name>
    <dbReference type="NCBI Taxonomy" id="2874296"/>
    <lineage>
        <taxon>Eukaryota</taxon>
        <taxon>Metazoa</taxon>
        <taxon>Ecdysozoa</taxon>
        <taxon>Nematoda</taxon>
        <taxon>Chromadorea</taxon>
        <taxon>Rhabditida</taxon>
        <taxon>Spirurina</taxon>
        <taxon>Spiruromorpha</taxon>
        <taxon>Filarioidea</taxon>
        <taxon>Onchocercidae</taxon>
        <taxon>Cercopithifilaria</taxon>
    </lineage>
</organism>
<keyword evidence="3" id="KW-1185">Reference proteome</keyword>
<dbReference type="OrthoDB" id="5875644at2759"/>
<gene>
    <name evidence="2" type="ORF">CJOHNSTONI_LOCUS9452</name>
</gene>
<protein>
    <submittedName>
        <fullName evidence="2">Uncharacterized protein</fullName>
    </submittedName>
</protein>
<dbReference type="AlphaFoldDB" id="A0A8J2M5S6"/>
<evidence type="ECO:0000313" key="3">
    <source>
        <dbReference type="Proteomes" id="UP000746747"/>
    </source>
</evidence>
<dbReference type="EMBL" id="CAKAEH010001860">
    <property type="protein sequence ID" value="CAG9539889.1"/>
    <property type="molecule type" value="Genomic_DNA"/>
</dbReference>
<evidence type="ECO:0000256" key="1">
    <source>
        <dbReference type="SAM" id="MobiDB-lite"/>
    </source>
</evidence>
<evidence type="ECO:0000313" key="2">
    <source>
        <dbReference type="EMBL" id="CAG9539889.1"/>
    </source>
</evidence>
<feature type="region of interest" description="Disordered" evidence="1">
    <location>
        <begin position="40"/>
        <end position="75"/>
    </location>
</feature>
<comment type="caution">
    <text evidence="2">The sequence shown here is derived from an EMBL/GenBank/DDBJ whole genome shotgun (WGS) entry which is preliminary data.</text>
</comment>
<proteinExistence type="predicted"/>
<feature type="compositionally biased region" description="Low complexity" evidence="1">
    <location>
        <begin position="49"/>
        <end position="69"/>
    </location>
</feature>
<sequence length="130" mass="14388">MFPNLWYSTCNIQYNIRSKFGSLREFLNDYENIISSTNQVAQTTERTGESGYRSESTTYEETVSTTRYSDSGTPEYSLPVRDTLYNSNPPSTIHLSGDPTITTQTNITTTTAINKLASGSKISDSATVVS</sequence>
<accession>A0A8J2M5S6</accession>
<name>A0A8J2M5S6_9BILA</name>
<dbReference type="Proteomes" id="UP000746747">
    <property type="component" value="Unassembled WGS sequence"/>
</dbReference>
<reference evidence="2" key="1">
    <citation type="submission" date="2021-09" db="EMBL/GenBank/DDBJ databases">
        <authorList>
            <consortium name="Pathogen Informatics"/>
        </authorList>
    </citation>
    <scope>NUCLEOTIDE SEQUENCE</scope>
</reference>